<accession>A0A1U7YP32</accession>
<dbReference type="RefSeq" id="XP_009804848.1">
    <property type="nucleotide sequence ID" value="XM_009806546.1"/>
</dbReference>
<evidence type="ECO:0000313" key="3">
    <source>
        <dbReference type="RefSeq" id="XP_009804848.1"/>
    </source>
</evidence>
<dbReference type="InterPro" id="IPR012337">
    <property type="entry name" value="RNaseH-like_sf"/>
</dbReference>
<sequence>MVTGTSRVSAYDYVSKWVEAIALPTNDAKVVVNFIKKHIFTHFGTPRVLISDGGTHFCNKLLNNVLAKYGVKHKVSTAYHPQASGQMEVSNRE</sequence>
<dbReference type="PANTHER" id="PTHR37984">
    <property type="entry name" value="PROTEIN CBG26694"/>
    <property type="match status" value="1"/>
</dbReference>
<feature type="domain" description="Integrase catalytic" evidence="1">
    <location>
        <begin position="1"/>
        <end position="93"/>
    </location>
</feature>
<dbReference type="InterPro" id="IPR050951">
    <property type="entry name" value="Retrovirus_Pol_polyprotein"/>
</dbReference>
<dbReference type="AlphaFoldDB" id="A0A1U7YP32"/>
<dbReference type="InterPro" id="IPR001584">
    <property type="entry name" value="Integrase_cat-core"/>
</dbReference>
<evidence type="ECO:0000313" key="2">
    <source>
        <dbReference type="Proteomes" id="UP000189701"/>
    </source>
</evidence>
<proteinExistence type="predicted"/>
<protein>
    <submittedName>
        <fullName evidence="3">KRAB-A domain-containing protein 2-like</fullName>
    </submittedName>
</protein>
<feature type="non-terminal residue" evidence="3">
    <location>
        <position position="93"/>
    </location>
</feature>
<dbReference type="STRING" id="4096.A0A1U7YP32"/>
<reference evidence="3" key="2">
    <citation type="submission" date="2025-08" db="UniProtKB">
        <authorList>
            <consortium name="RefSeq"/>
        </authorList>
    </citation>
    <scope>IDENTIFICATION</scope>
    <source>
        <tissue evidence="3">Leaf</tissue>
    </source>
</reference>
<dbReference type="Pfam" id="PF00665">
    <property type="entry name" value="rve"/>
    <property type="match status" value="1"/>
</dbReference>
<dbReference type="InterPro" id="IPR036397">
    <property type="entry name" value="RNaseH_sf"/>
</dbReference>
<dbReference type="PROSITE" id="PS50994">
    <property type="entry name" value="INTEGRASE"/>
    <property type="match status" value="1"/>
</dbReference>
<dbReference type="Gene3D" id="3.30.420.10">
    <property type="entry name" value="Ribonuclease H-like superfamily/Ribonuclease H"/>
    <property type="match status" value="1"/>
</dbReference>
<dbReference type="eggNOG" id="KOG0017">
    <property type="taxonomic scope" value="Eukaryota"/>
</dbReference>
<organism evidence="2 3">
    <name type="scientific">Nicotiana sylvestris</name>
    <name type="common">Wood tobacco</name>
    <name type="synonym">South American tobacco</name>
    <dbReference type="NCBI Taxonomy" id="4096"/>
    <lineage>
        <taxon>Eukaryota</taxon>
        <taxon>Viridiplantae</taxon>
        <taxon>Streptophyta</taxon>
        <taxon>Embryophyta</taxon>
        <taxon>Tracheophyta</taxon>
        <taxon>Spermatophyta</taxon>
        <taxon>Magnoliopsida</taxon>
        <taxon>eudicotyledons</taxon>
        <taxon>Gunneridae</taxon>
        <taxon>Pentapetalae</taxon>
        <taxon>asterids</taxon>
        <taxon>lamiids</taxon>
        <taxon>Solanales</taxon>
        <taxon>Solanaceae</taxon>
        <taxon>Nicotianoideae</taxon>
        <taxon>Nicotianeae</taxon>
        <taxon>Nicotiana</taxon>
    </lineage>
</organism>
<keyword evidence="2" id="KW-1185">Reference proteome</keyword>
<dbReference type="Proteomes" id="UP000189701">
    <property type="component" value="Unplaced"/>
</dbReference>
<dbReference type="SUPFAM" id="SSF53098">
    <property type="entry name" value="Ribonuclease H-like"/>
    <property type="match status" value="1"/>
</dbReference>
<gene>
    <name evidence="3" type="primary">LOC104250008</name>
</gene>
<name>A0A1U7YP32_NICSY</name>
<dbReference type="OrthoDB" id="1303625at2759"/>
<evidence type="ECO:0000259" key="1">
    <source>
        <dbReference type="PROSITE" id="PS50994"/>
    </source>
</evidence>
<dbReference type="GO" id="GO:0003676">
    <property type="term" value="F:nucleic acid binding"/>
    <property type="evidence" value="ECO:0007669"/>
    <property type="project" value="InterPro"/>
</dbReference>
<dbReference type="GO" id="GO:0015074">
    <property type="term" value="P:DNA integration"/>
    <property type="evidence" value="ECO:0007669"/>
    <property type="project" value="InterPro"/>
</dbReference>
<reference evidence="2" key="1">
    <citation type="journal article" date="2013" name="Genome Biol.">
        <title>Reference genomes and transcriptomes of Nicotiana sylvestris and Nicotiana tomentosiformis.</title>
        <authorList>
            <person name="Sierro N."/>
            <person name="Battey J.N."/>
            <person name="Ouadi S."/>
            <person name="Bovet L."/>
            <person name="Goepfert S."/>
            <person name="Bakaher N."/>
            <person name="Peitsch M.C."/>
            <person name="Ivanov N.V."/>
        </authorList>
    </citation>
    <scope>NUCLEOTIDE SEQUENCE [LARGE SCALE GENOMIC DNA]</scope>
</reference>
<dbReference type="PANTHER" id="PTHR37984:SF5">
    <property type="entry name" value="PROTEIN NYNRIN-LIKE"/>
    <property type="match status" value="1"/>
</dbReference>